<dbReference type="KEGG" id="ant:Arnit_2269"/>
<evidence type="ECO:0000313" key="1">
    <source>
        <dbReference type="EMBL" id="ADG93920.1"/>
    </source>
</evidence>
<dbReference type="HOGENOM" id="CLU_144787_0_0_7"/>
<proteinExistence type="predicted"/>
<keyword evidence="2" id="KW-1185">Reference proteome</keyword>
<gene>
    <name evidence="1" type="ordered locus">Arnit_2269</name>
</gene>
<dbReference type="OrthoDB" id="15556at2"/>
<dbReference type="AlphaFoldDB" id="D5V0V8"/>
<evidence type="ECO:0000313" key="2">
    <source>
        <dbReference type="Proteomes" id="UP000000939"/>
    </source>
</evidence>
<sequence precursor="true">MKTFIIILTIISFAFSSSQYTFLVNKYDKEIDLEAKIIAKIARGSLKENIKLFIPNITTLEKRVYSKYFTLSNSCEKSNFVFVKNNMKNITKCPAENKLFFTNNYRKLLSNKRFFGAFFWNKSRPNIVFIKTRLSKDHIKLPKEYDQFVEDFDER</sequence>
<dbReference type="EMBL" id="CP001999">
    <property type="protein sequence ID" value="ADG93920.1"/>
    <property type="molecule type" value="Genomic_DNA"/>
</dbReference>
<name>D5V0V8_ARCNC</name>
<reference evidence="1 2" key="1">
    <citation type="journal article" date="2010" name="Stand. Genomic Sci.">
        <title>Complete genome sequence of Arcobacter nitrofigilis type strain (CI).</title>
        <authorList>
            <person name="Pati A."/>
            <person name="Gronow S."/>
            <person name="Lapidus A."/>
            <person name="Copeland A."/>
            <person name="Glavina Del Rio T."/>
            <person name="Nolan M."/>
            <person name="Lucas S."/>
            <person name="Tice H."/>
            <person name="Cheng J.F."/>
            <person name="Han C."/>
            <person name="Chertkov O."/>
            <person name="Bruce D."/>
            <person name="Tapia R."/>
            <person name="Goodwin L."/>
            <person name="Pitluck S."/>
            <person name="Liolios K."/>
            <person name="Ivanova N."/>
            <person name="Mavromatis K."/>
            <person name="Chen A."/>
            <person name="Palaniappan K."/>
            <person name="Land M."/>
            <person name="Hauser L."/>
            <person name="Chang Y.J."/>
            <person name="Jeffries C.D."/>
            <person name="Detter J.C."/>
            <person name="Rohde M."/>
            <person name="Goker M."/>
            <person name="Bristow J."/>
            <person name="Eisen J.A."/>
            <person name="Markowitz V."/>
            <person name="Hugenholtz P."/>
            <person name="Klenk H.P."/>
            <person name="Kyrpides N.C."/>
        </authorList>
    </citation>
    <scope>NUCLEOTIDE SEQUENCE [LARGE SCALE GENOMIC DNA]</scope>
    <source>
        <strain evidence="2">ATCC 33309 / DSM 7299 / CCUG 15893 / LMG 7604 / NCTC 12251 / CI</strain>
    </source>
</reference>
<dbReference type="eggNOG" id="ENOG503181N">
    <property type="taxonomic scope" value="Bacteria"/>
</dbReference>
<dbReference type="Proteomes" id="UP000000939">
    <property type="component" value="Chromosome"/>
</dbReference>
<dbReference type="STRING" id="572480.Arnit_2269"/>
<protein>
    <submittedName>
        <fullName evidence="1">Uncharacterized protein</fullName>
    </submittedName>
</protein>
<dbReference type="RefSeq" id="WP_013136065.1">
    <property type="nucleotide sequence ID" value="NC_014166.1"/>
</dbReference>
<accession>D5V0V8</accession>
<organism evidence="1 2">
    <name type="scientific">Arcobacter nitrofigilis (strain ATCC 33309 / DSM 7299 / CCUG 15893 / LMG 7604 / NCTC 12251 / CI)</name>
    <name type="common">Campylobacter nitrofigilis</name>
    <dbReference type="NCBI Taxonomy" id="572480"/>
    <lineage>
        <taxon>Bacteria</taxon>
        <taxon>Pseudomonadati</taxon>
        <taxon>Campylobacterota</taxon>
        <taxon>Epsilonproteobacteria</taxon>
        <taxon>Campylobacterales</taxon>
        <taxon>Arcobacteraceae</taxon>
        <taxon>Arcobacter</taxon>
    </lineage>
</organism>